<evidence type="ECO:0000259" key="2">
    <source>
        <dbReference type="Pfam" id="PF01051"/>
    </source>
</evidence>
<dbReference type="GO" id="GO:0003887">
    <property type="term" value="F:DNA-directed DNA polymerase activity"/>
    <property type="evidence" value="ECO:0007669"/>
    <property type="project" value="InterPro"/>
</dbReference>
<dbReference type="Pfam" id="PF21205">
    <property type="entry name" value="Rep3_C"/>
    <property type="match status" value="1"/>
</dbReference>
<evidence type="ECO:0000313" key="3">
    <source>
        <dbReference type="EMBL" id="OUJ67672.1"/>
    </source>
</evidence>
<accession>A0A243W4X6</accession>
<evidence type="ECO:0000313" key="4">
    <source>
        <dbReference type="Proteomes" id="UP000194873"/>
    </source>
</evidence>
<dbReference type="InterPro" id="IPR036388">
    <property type="entry name" value="WH-like_DNA-bd_sf"/>
</dbReference>
<dbReference type="RefSeq" id="WP_086597555.1">
    <property type="nucleotide sequence ID" value="NZ_MTSE01000071.1"/>
</dbReference>
<comment type="similarity">
    <text evidence="1">Belongs to the initiator RepB protein family.</text>
</comment>
<gene>
    <name evidence="3" type="ORF">BXP70_28735</name>
</gene>
<dbReference type="InterPro" id="IPR000525">
    <property type="entry name" value="Initiator_Rep_WH1"/>
</dbReference>
<dbReference type="SUPFAM" id="SSF46785">
    <property type="entry name" value="Winged helix' DNA-binding domain"/>
    <property type="match status" value="2"/>
</dbReference>
<dbReference type="OrthoDB" id="1428208at2"/>
<reference evidence="3 4" key="1">
    <citation type="submission" date="2017-01" db="EMBL/GenBank/DDBJ databases">
        <title>A new Hymenobacter.</title>
        <authorList>
            <person name="Liang Y."/>
            <person name="Feng F."/>
        </authorList>
    </citation>
    <scope>NUCLEOTIDE SEQUENCE [LARGE SCALE GENOMIC DNA]</scope>
    <source>
        <strain evidence="3">MIMBbqt21</strain>
    </source>
</reference>
<dbReference type="Gene3D" id="1.10.10.10">
    <property type="entry name" value="Winged helix-like DNA-binding domain superfamily/Winged helix DNA-binding domain"/>
    <property type="match status" value="2"/>
</dbReference>
<proteinExistence type="inferred from homology"/>
<sequence>MPQDSTQLKELAIRQHNAITTARYDYSACQLDILFYVLSKLKKDDGPDTQYCIYVKDIENLTGRSWNYQQLREATADMGSRMFEVENAQVYKQIWMFQKVEYIKGKGYLEIELSRHIRPYLYELKDNFTSYQLHSALKLTSKYAKRIYQLASQWKDIGETKAYDLEDFKLMLKLKDPAGKEPEQFQNISQLKARVLDIAVRQINEHTDLQIDYQLQKKGRAFTGVRFYVRKQQPQQLPILFTDIQDDTRTQLARQHLDSLGIAQAELMQQILNEPRLVDELFKFMYKLKTDKVKADRNPGGLFLKMQGLR</sequence>
<dbReference type="AlphaFoldDB" id="A0A243W4X6"/>
<name>A0A243W4X6_9BACT</name>
<evidence type="ECO:0000256" key="1">
    <source>
        <dbReference type="ARBA" id="ARBA00038283"/>
    </source>
</evidence>
<comment type="caution">
    <text evidence="3">The sequence shown here is derived from an EMBL/GenBank/DDBJ whole genome shotgun (WGS) entry which is preliminary data.</text>
</comment>
<feature type="domain" description="Initiator Rep protein WH1" evidence="2">
    <location>
        <begin position="13"/>
        <end position="151"/>
    </location>
</feature>
<organism evidence="3 4">
    <name type="scientific">Hymenobacter crusticola</name>
    <dbReference type="NCBI Taxonomy" id="1770526"/>
    <lineage>
        <taxon>Bacteria</taxon>
        <taxon>Pseudomonadati</taxon>
        <taxon>Bacteroidota</taxon>
        <taxon>Cytophagia</taxon>
        <taxon>Cytophagales</taxon>
        <taxon>Hymenobacteraceae</taxon>
        <taxon>Hymenobacter</taxon>
    </lineage>
</organism>
<dbReference type="InterPro" id="IPR036390">
    <property type="entry name" value="WH_DNA-bd_sf"/>
</dbReference>
<dbReference type="EMBL" id="MTSE01000071">
    <property type="protein sequence ID" value="OUJ67672.1"/>
    <property type="molecule type" value="Genomic_DNA"/>
</dbReference>
<protein>
    <submittedName>
        <fullName evidence="3">RepB family plasmid replication initiator protein</fullName>
    </submittedName>
</protein>
<dbReference type="GO" id="GO:0006270">
    <property type="term" value="P:DNA replication initiation"/>
    <property type="evidence" value="ECO:0007669"/>
    <property type="project" value="InterPro"/>
</dbReference>
<keyword evidence="4" id="KW-1185">Reference proteome</keyword>
<dbReference type="Pfam" id="PF01051">
    <property type="entry name" value="Rep3_N"/>
    <property type="match status" value="1"/>
</dbReference>
<dbReference type="Proteomes" id="UP000194873">
    <property type="component" value="Unassembled WGS sequence"/>
</dbReference>